<evidence type="ECO:0000313" key="1">
    <source>
        <dbReference type="EMBL" id="KAG0410827.1"/>
    </source>
</evidence>
<dbReference type="EMBL" id="JABSTQ010011484">
    <property type="protein sequence ID" value="KAG0410827.1"/>
    <property type="molecule type" value="Genomic_DNA"/>
</dbReference>
<protein>
    <submittedName>
        <fullName evidence="1">Uncharacterized protein</fullName>
    </submittedName>
</protein>
<keyword evidence="2" id="KW-1185">Reference proteome</keyword>
<accession>A0AC60NUN8</accession>
<name>A0AC60NUN8_IXOPE</name>
<dbReference type="Proteomes" id="UP000805193">
    <property type="component" value="Unassembled WGS sequence"/>
</dbReference>
<sequence>MSRGNDHPTPTQFLLSINPLNFVNLAESPEFSNVSPGLLSRLLRIDDSCVRCASAAVRFWWRFPAGPRCVYDAAPRGISGETASTQVLRVPSIRTCAGRLHTFVRAGAVGLDADGDHSELVMDEDEAEGAAAPAESQPKSGEAKEGSDTAAAETGGADLQPVAVALGPQAQQSAPPESVIKEVNASGVNVLACDEVSSNSEMQVEVAASKLRCGDLLAASQERRLSELKKVWKVVGGRGKACASASHVRSASLPRGGKTAP</sequence>
<comment type="caution">
    <text evidence="1">The sequence shown here is derived from an EMBL/GenBank/DDBJ whole genome shotgun (WGS) entry which is preliminary data.</text>
</comment>
<proteinExistence type="predicted"/>
<organism evidence="1 2">
    <name type="scientific">Ixodes persulcatus</name>
    <name type="common">Taiga tick</name>
    <dbReference type="NCBI Taxonomy" id="34615"/>
    <lineage>
        <taxon>Eukaryota</taxon>
        <taxon>Metazoa</taxon>
        <taxon>Ecdysozoa</taxon>
        <taxon>Arthropoda</taxon>
        <taxon>Chelicerata</taxon>
        <taxon>Arachnida</taxon>
        <taxon>Acari</taxon>
        <taxon>Parasitiformes</taxon>
        <taxon>Ixodida</taxon>
        <taxon>Ixodoidea</taxon>
        <taxon>Ixodidae</taxon>
        <taxon>Ixodinae</taxon>
        <taxon>Ixodes</taxon>
    </lineage>
</organism>
<reference evidence="1 2" key="1">
    <citation type="journal article" date="2020" name="Cell">
        <title>Large-Scale Comparative Analyses of Tick Genomes Elucidate Their Genetic Diversity and Vector Capacities.</title>
        <authorList>
            <consortium name="Tick Genome and Microbiome Consortium (TIGMIC)"/>
            <person name="Jia N."/>
            <person name="Wang J."/>
            <person name="Shi W."/>
            <person name="Du L."/>
            <person name="Sun Y."/>
            <person name="Zhan W."/>
            <person name="Jiang J.F."/>
            <person name="Wang Q."/>
            <person name="Zhang B."/>
            <person name="Ji P."/>
            <person name="Bell-Sakyi L."/>
            <person name="Cui X.M."/>
            <person name="Yuan T.T."/>
            <person name="Jiang B.G."/>
            <person name="Yang W.F."/>
            <person name="Lam T.T."/>
            <person name="Chang Q.C."/>
            <person name="Ding S.J."/>
            <person name="Wang X.J."/>
            <person name="Zhu J.G."/>
            <person name="Ruan X.D."/>
            <person name="Zhao L."/>
            <person name="Wei J.T."/>
            <person name="Ye R.Z."/>
            <person name="Que T.C."/>
            <person name="Du C.H."/>
            <person name="Zhou Y.H."/>
            <person name="Cheng J.X."/>
            <person name="Dai P.F."/>
            <person name="Guo W.B."/>
            <person name="Han X.H."/>
            <person name="Huang E.J."/>
            <person name="Li L.F."/>
            <person name="Wei W."/>
            <person name="Gao Y.C."/>
            <person name="Liu J.Z."/>
            <person name="Shao H.Z."/>
            <person name="Wang X."/>
            <person name="Wang C.C."/>
            <person name="Yang T.C."/>
            <person name="Huo Q.B."/>
            <person name="Li W."/>
            <person name="Chen H.Y."/>
            <person name="Chen S.E."/>
            <person name="Zhou L.G."/>
            <person name="Ni X.B."/>
            <person name="Tian J.H."/>
            <person name="Sheng Y."/>
            <person name="Liu T."/>
            <person name="Pan Y.S."/>
            <person name="Xia L.Y."/>
            <person name="Li J."/>
            <person name="Zhao F."/>
            <person name="Cao W.C."/>
        </authorList>
    </citation>
    <scope>NUCLEOTIDE SEQUENCE [LARGE SCALE GENOMIC DNA]</scope>
    <source>
        <strain evidence="1">Iper-2018</strain>
    </source>
</reference>
<evidence type="ECO:0000313" key="2">
    <source>
        <dbReference type="Proteomes" id="UP000805193"/>
    </source>
</evidence>
<gene>
    <name evidence="1" type="ORF">HPB47_012046</name>
</gene>